<reference evidence="2 3" key="1">
    <citation type="submission" date="2017-05" db="EMBL/GenBank/DDBJ databases">
        <title>Host range expansion of the Methanosphaera genus to humans and monogastric animals involves recent and extensive reduction in genome content.</title>
        <authorList>
            <person name="Hoedt E.C."/>
            <person name="Volmer J.G."/>
            <person name="Parks D.H."/>
            <person name="Rosewarne C.P."/>
            <person name="Denman S.E."/>
            <person name="Mcsweeney C.S."/>
            <person name="O Cuiv P."/>
            <person name="Hugenholtz P."/>
            <person name="Tyson G.W."/>
            <person name="Morrison M."/>
        </authorList>
    </citation>
    <scope>NUCLEOTIDE SEQUENCE [LARGE SCALE GENOMIC DNA]</scope>
    <source>
        <strain evidence="2 3">PA5</strain>
    </source>
</reference>
<dbReference type="InterPro" id="IPR015832">
    <property type="entry name" value="UCP006363_ACT"/>
</dbReference>
<dbReference type="PIRSF" id="PIRSF006363">
    <property type="entry name" value="UCP006363_ACT"/>
    <property type="match status" value="1"/>
</dbReference>
<evidence type="ECO:0000313" key="3">
    <source>
        <dbReference type="Proteomes" id="UP000248557"/>
    </source>
</evidence>
<comment type="caution">
    <text evidence="2">The sequence shown here is derived from an EMBL/GenBank/DDBJ whole genome shotgun (WGS) entry which is preliminary data.</text>
</comment>
<dbReference type="Pfam" id="PF18462">
    <property type="entry name" value="DUF5612"/>
    <property type="match status" value="1"/>
</dbReference>
<evidence type="ECO:0000259" key="1">
    <source>
        <dbReference type="Pfam" id="PF18462"/>
    </source>
</evidence>
<evidence type="ECO:0000313" key="2">
    <source>
        <dbReference type="EMBL" id="RAP03817.1"/>
    </source>
</evidence>
<dbReference type="Gene3D" id="3.30.70.260">
    <property type="match status" value="1"/>
</dbReference>
<dbReference type="InterPro" id="IPR040537">
    <property type="entry name" value="DUF5612"/>
</dbReference>
<name>A0A328Q630_9EURY</name>
<protein>
    <recommendedName>
        <fullName evidence="1">DUF5612 domain-containing protein</fullName>
    </recommendedName>
</protein>
<dbReference type="AlphaFoldDB" id="A0A328Q630"/>
<dbReference type="InterPro" id="IPR045865">
    <property type="entry name" value="ACT-like_dom_sf"/>
</dbReference>
<accession>A0A328Q630</accession>
<dbReference type="InterPro" id="IPR011006">
    <property type="entry name" value="CheY-like_superfamily"/>
</dbReference>
<dbReference type="SUPFAM" id="SSF52172">
    <property type="entry name" value="CheY-like"/>
    <property type="match status" value="1"/>
</dbReference>
<dbReference type="Gene3D" id="3.40.50.10550">
    <property type="entry name" value="Hypothetical protein af1403, domain 2"/>
    <property type="match status" value="1"/>
</dbReference>
<dbReference type="RefSeq" id="WP_011405736.1">
    <property type="nucleotide sequence ID" value="NZ_CATZNA010000006.1"/>
</dbReference>
<dbReference type="GeneID" id="3855398"/>
<feature type="domain" description="DUF5612" evidence="1">
    <location>
        <begin position="74"/>
        <end position="209"/>
    </location>
</feature>
<sequence>MSTVAVVIKTEEKSGVLHGIADKLYERNYNIIYTHLFLEDNFGKIYMEITGVDDMSDLLRYISNIPNVVEVHAHKTLYETFGKRVIVVGDGEIMAKTLQGGIMEAELHNAHGETISVDGMIIGGGVEIQEAIHSLDKLPRINALVLSGSMMGGLITDEIIKLKENNNDLKIVSIDMLGDLDSVVDLVVNDPVQAGAMAVKLISDIDSYDDVLLDNKFLKS</sequence>
<dbReference type="Proteomes" id="UP000248557">
    <property type="component" value="Unassembled WGS sequence"/>
</dbReference>
<gene>
    <name evidence="2" type="ORF">CA615_00590</name>
</gene>
<organism evidence="2 3">
    <name type="scientific">Methanosphaera stadtmanae</name>
    <dbReference type="NCBI Taxonomy" id="2317"/>
    <lineage>
        <taxon>Archaea</taxon>
        <taxon>Methanobacteriati</taxon>
        <taxon>Methanobacteriota</taxon>
        <taxon>Methanomada group</taxon>
        <taxon>Methanobacteria</taxon>
        <taxon>Methanobacteriales</taxon>
        <taxon>Methanobacteriaceae</taxon>
        <taxon>Methanosphaera</taxon>
    </lineage>
</organism>
<proteinExistence type="predicted"/>
<dbReference type="EMBL" id="NGJK01000005">
    <property type="protein sequence ID" value="RAP03817.1"/>
    <property type="molecule type" value="Genomic_DNA"/>
</dbReference>
<dbReference type="SUPFAM" id="SSF55021">
    <property type="entry name" value="ACT-like"/>
    <property type="match status" value="1"/>
</dbReference>